<dbReference type="PRINTS" id="PR00598">
    <property type="entry name" value="HTHMARR"/>
</dbReference>
<dbReference type="Proteomes" id="UP000269198">
    <property type="component" value="Unassembled WGS sequence"/>
</dbReference>
<dbReference type="GO" id="GO:0006950">
    <property type="term" value="P:response to stress"/>
    <property type="evidence" value="ECO:0007669"/>
    <property type="project" value="TreeGrafter"/>
</dbReference>
<evidence type="ECO:0000259" key="1">
    <source>
        <dbReference type="PROSITE" id="PS50995"/>
    </source>
</evidence>
<dbReference type="SUPFAM" id="SSF46785">
    <property type="entry name" value="Winged helix' DNA-binding domain"/>
    <property type="match status" value="1"/>
</dbReference>
<dbReference type="GO" id="GO:0003700">
    <property type="term" value="F:DNA-binding transcription factor activity"/>
    <property type="evidence" value="ECO:0007669"/>
    <property type="project" value="InterPro"/>
</dbReference>
<name>A0A3N0EH21_9ACTN</name>
<dbReference type="Gene3D" id="1.10.10.10">
    <property type="entry name" value="Winged helix-like DNA-binding domain superfamily/Winged helix DNA-binding domain"/>
    <property type="match status" value="1"/>
</dbReference>
<dbReference type="EMBL" id="RJMB01000002">
    <property type="protein sequence ID" value="RNL86969.1"/>
    <property type="molecule type" value="Genomic_DNA"/>
</dbReference>
<protein>
    <submittedName>
        <fullName evidence="2">MarR family transcriptional regulator</fullName>
    </submittedName>
</protein>
<dbReference type="SMART" id="SM00347">
    <property type="entry name" value="HTH_MARR"/>
    <property type="match status" value="1"/>
</dbReference>
<dbReference type="AlphaFoldDB" id="A0A3N0EH21"/>
<dbReference type="PANTHER" id="PTHR33164">
    <property type="entry name" value="TRANSCRIPTIONAL REGULATOR, MARR FAMILY"/>
    <property type="match status" value="1"/>
</dbReference>
<dbReference type="PANTHER" id="PTHR33164:SF99">
    <property type="entry name" value="MARR FAMILY REGULATORY PROTEIN"/>
    <property type="match status" value="1"/>
</dbReference>
<dbReference type="InterPro" id="IPR036390">
    <property type="entry name" value="WH_DNA-bd_sf"/>
</dbReference>
<dbReference type="OrthoDB" id="4462574at2"/>
<dbReference type="Pfam" id="PF12802">
    <property type="entry name" value="MarR_2"/>
    <property type="match status" value="1"/>
</dbReference>
<feature type="domain" description="HTH marR-type" evidence="1">
    <location>
        <begin position="6"/>
        <end position="142"/>
    </location>
</feature>
<reference evidence="2 3" key="1">
    <citation type="submission" date="2018-11" db="EMBL/GenBank/DDBJ databases">
        <title>The genome draft of YIM 96095.</title>
        <authorList>
            <person name="Tang S.-K."/>
            <person name="Chunyu W.-X."/>
            <person name="Feng Y.-Z."/>
        </authorList>
    </citation>
    <scope>NUCLEOTIDE SEQUENCE [LARGE SCALE GENOMIC DNA]</scope>
    <source>
        <strain evidence="2 3">YIM 96095</strain>
    </source>
</reference>
<comment type="caution">
    <text evidence="2">The sequence shown here is derived from an EMBL/GenBank/DDBJ whole genome shotgun (WGS) entry which is preliminary data.</text>
</comment>
<gene>
    <name evidence="2" type="ORF">EFW17_03665</name>
</gene>
<evidence type="ECO:0000313" key="2">
    <source>
        <dbReference type="EMBL" id="RNL86969.1"/>
    </source>
</evidence>
<dbReference type="InterPro" id="IPR000835">
    <property type="entry name" value="HTH_MarR-typ"/>
</dbReference>
<dbReference type="PROSITE" id="PS50995">
    <property type="entry name" value="HTH_MARR_2"/>
    <property type="match status" value="1"/>
</dbReference>
<dbReference type="RefSeq" id="WP_123199797.1">
    <property type="nucleotide sequence ID" value="NZ_RJMB01000002.1"/>
</dbReference>
<organism evidence="2 3">
    <name type="scientific">Halostreptopolyspora alba</name>
    <dbReference type="NCBI Taxonomy" id="2487137"/>
    <lineage>
        <taxon>Bacteria</taxon>
        <taxon>Bacillati</taxon>
        <taxon>Actinomycetota</taxon>
        <taxon>Actinomycetes</taxon>
        <taxon>Streptosporangiales</taxon>
        <taxon>Nocardiopsidaceae</taxon>
        <taxon>Halostreptopolyspora</taxon>
    </lineage>
</organism>
<evidence type="ECO:0000313" key="3">
    <source>
        <dbReference type="Proteomes" id="UP000269198"/>
    </source>
</evidence>
<dbReference type="InterPro" id="IPR039422">
    <property type="entry name" value="MarR/SlyA-like"/>
</dbReference>
<keyword evidence="3" id="KW-1185">Reference proteome</keyword>
<sequence>MASEYPPSMLGRLSFVLGKLHLRCLEYETAALEPLGIDVKQHAVLTVLADEGPMTQQELGQRLGIDRTTIVAVVDGLDRAELLERRRSPIDRRAYLLTLTPAGTHTQHDGQRRVDEAERALLGTLDETERPILSDLLARGLGDH</sequence>
<accession>A0A3N0EH21</accession>
<dbReference type="InterPro" id="IPR036388">
    <property type="entry name" value="WH-like_DNA-bd_sf"/>
</dbReference>
<proteinExistence type="predicted"/>